<dbReference type="EMBL" id="JAVFWL010000002">
    <property type="protein sequence ID" value="KAK6738647.1"/>
    <property type="molecule type" value="Genomic_DNA"/>
</dbReference>
<evidence type="ECO:0000256" key="1">
    <source>
        <dbReference type="ARBA" id="ARBA00004141"/>
    </source>
</evidence>
<reference evidence="7 8" key="1">
    <citation type="submission" date="2023-08" db="EMBL/GenBank/DDBJ databases">
        <title>A Necator americanus chromosomal reference genome.</title>
        <authorList>
            <person name="Ilik V."/>
            <person name="Petrzelkova K.J."/>
            <person name="Pardy F."/>
            <person name="Fuh T."/>
            <person name="Niatou-Singa F.S."/>
            <person name="Gouil Q."/>
            <person name="Baker L."/>
            <person name="Ritchie M.E."/>
            <person name="Jex A.R."/>
            <person name="Gazzola D."/>
            <person name="Li H."/>
            <person name="Toshio Fujiwara R."/>
            <person name="Zhan B."/>
            <person name="Aroian R.V."/>
            <person name="Pafco B."/>
            <person name="Schwarz E.M."/>
        </authorList>
    </citation>
    <scope>NUCLEOTIDE SEQUENCE [LARGE SCALE GENOMIC DNA]</scope>
    <source>
        <strain evidence="7 8">Aroian</strain>
        <tissue evidence="7">Whole animal</tissue>
    </source>
</reference>
<keyword evidence="4 5" id="KW-0472">Membrane</keyword>
<feature type="transmembrane region" description="Helical" evidence="5">
    <location>
        <begin position="186"/>
        <end position="205"/>
    </location>
</feature>
<feature type="transmembrane region" description="Helical" evidence="5">
    <location>
        <begin position="272"/>
        <end position="297"/>
    </location>
</feature>
<feature type="transmembrane region" description="Helical" evidence="5">
    <location>
        <begin position="365"/>
        <end position="387"/>
    </location>
</feature>
<evidence type="ECO:0000313" key="7">
    <source>
        <dbReference type="EMBL" id="KAK6738647.1"/>
    </source>
</evidence>
<dbReference type="PROSITE" id="PS50850">
    <property type="entry name" value="MFS"/>
    <property type="match status" value="1"/>
</dbReference>
<feature type="transmembrane region" description="Helical" evidence="5">
    <location>
        <begin position="156"/>
        <end position="174"/>
    </location>
</feature>
<dbReference type="Proteomes" id="UP001303046">
    <property type="component" value="Unassembled WGS sequence"/>
</dbReference>
<dbReference type="InterPro" id="IPR045263">
    <property type="entry name" value="GLUT"/>
</dbReference>
<gene>
    <name evidence="7" type="primary">Necator_chrII.g8435</name>
    <name evidence="7" type="ORF">RB195_020641</name>
</gene>
<feature type="transmembrane region" description="Helical" evidence="5">
    <location>
        <begin position="63"/>
        <end position="82"/>
    </location>
</feature>
<organism evidence="7 8">
    <name type="scientific">Necator americanus</name>
    <name type="common">Human hookworm</name>
    <dbReference type="NCBI Taxonomy" id="51031"/>
    <lineage>
        <taxon>Eukaryota</taxon>
        <taxon>Metazoa</taxon>
        <taxon>Ecdysozoa</taxon>
        <taxon>Nematoda</taxon>
        <taxon>Chromadorea</taxon>
        <taxon>Rhabditida</taxon>
        <taxon>Rhabditina</taxon>
        <taxon>Rhabditomorpha</taxon>
        <taxon>Strongyloidea</taxon>
        <taxon>Ancylostomatidae</taxon>
        <taxon>Bunostominae</taxon>
        <taxon>Necator</taxon>
    </lineage>
</organism>
<dbReference type="PROSITE" id="PS00216">
    <property type="entry name" value="SUGAR_TRANSPORT_1"/>
    <property type="match status" value="1"/>
</dbReference>
<dbReference type="SUPFAM" id="SSF103473">
    <property type="entry name" value="MFS general substrate transporter"/>
    <property type="match status" value="1"/>
</dbReference>
<dbReference type="PANTHER" id="PTHR23503">
    <property type="entry name" value="SOLUTE CARRIER FAMILY 2"/>
    <property type="match status" value="1"/>
</dbReference>
<evidence type="ECO:0000259" key="6">
    <source>
        <dbReference type="PROSITE" id="PS50850"/>
    </source>
</evidence>
<feature type="transmembrane region" description="Helical" evidence="5">
    <location>
        <begin position="309"/>
        <end position="329"/>
    </location>
</feature>
<dbReference type="InterPro" id="IPR005828">
    <property type="entry name" value="MFS_sugar_transport-like"/>
</dbReference>
<keyword evidence="2 5" id="KW-0812">Transmembrane</keyword>
<proteinExistence type="predicted"/>
<accession>A0ABR1CJS0</accession>
<keyword evidence="8" id="KW-1185">Reference proteome</keyword>
<feature type="transmembrane region" description="Helical" evidence="5">
    <location>
        <begin position="94"/>
        <end position="117"/>
    </location>
</feature>
<dbReference type="PANTHER" id="PTHR23503:SF29">
    <property type="entry name" value="MAJOR FACILITATOR SUPERFAMILY (MFS) PROFILE DOMAIN-CONTAINING PROTEIN"/>
    <property type="match status" value="1"/>
</dbReference>
<dbReference type="InterPro" id="IPR005829">
    <property type="entry name" value="Sugar_transporter_CS"/>
</dbReference>
<dbReference type="InterPro" id="IPR020846">
    <property type="entry name" value="MFS_dom"/>
</dbReference>
<dbReference type="Gene3D" id="1.20.1250.20">
    <property type="entry name" value="MFS general substrate transporter like domains"/>
    <property type="match status" value="1"/>
</dbReference>
<comment type="subcellular location">
    <subcellularLocation>
        <location evidence="1">Membrane</location>
        <topology evidence="1">Multi-pass membrane protein</topology>
    </subcellularLocation>
</comment>
<feature type="transmembrane region" description="Helical" evidence="5">
    <location>
        <begin position="336"/>
        <end position="359"/>
    </location>
</feature>
<evidence type="ECO:0000313" key="8">
    <source>
        <dbReference type="Proteomes" id="UP001303046"/>
    </source>
</evidence>
<sequence length="534" mass="60273">MGVRTYLNRLRQVFIFSLLAFASNFEYGFSTTYLNTPVEQFKVFLNESFEKMDKTMTETGYSMLWNLILNIWFVGFFIGIWFSPLLNDRFGRKVGFLIGCGIALVGAVLRLLAVCFYRPELLIIGRFLTSMCEAVTYQSCILYLQECSPTAKRGMMTFLSEIAYSSMCLFGMMLGTRQLLGDDLVALMTFAVPFCTFFFVALFFLPETPKFLLIARSNRPAAERSVRFYHGSDSDVDMVLKEIVMEAEDETQAVASWSSIKEIFTEPHLRRAVILSISALQNTVALWSMLLSSTYFLEQIDLDEAVASWSSTAMTLGYVLGTIAGSTWIERFGRRTILLSFTIVDNMVLVLYVVCAELSSLVDQFKYGCLVLLILYAFIYGSGVGPISWFISSELVPQKYRSITQSTCYSLNTIIVVILTFSILPLYGAVGNYAFLILYTIPSVISIFILYFYLPETKEIRMQIAPLLCASRSDVATTFVTSGFGSSNAFNGQHPVRWLLVLDACARLRQLTVSFDVLRGMQLSNFLRHCLKLG</sequence>
<keyword evidence="3 5" id="KW-1133">Transmembrane helix</keyword>
<evidence type="ECO:0000256" key="3">
    <source>
        <dbReference type="ARBA" id="ARBA00022989"/>
    </source>
</evidence>
<feature type="transmembrane region" description="Helical" evidence="5">
    <location>
        <begin position="123"/>
        <end position="144"/>
    </location>
</feature>
<name>A0ABR1CJS0_NECAM</name>
<feature type="transmembrane region" description="Helical" evidence="5">
    <location>
        <begin position="408"/>
        <end position="427"/>
    </location>
</feature>
<comment type="caution">
    <text evidence="7">The sequence shown here is derived from an EMBL/GenBank/DDBJ whole genome shotgun (WGS) entry which is preliminary data.</text>
</comment>
<dbReference type="Pfam" id="PF00083">
    <property type="entry name" value="Sugar_tr"/>
    <property type="match status" value="1"/>
</dbReference>
<evidence type="ECO:0000256" key="5">
    <source>
        <dbReference type="SAM" id="Phobius"/>
    </source>
</evidence>
<evidence type="ECO:0000256" key="4">
    <source>
        <dbReference type="ARBA" id="ARBA00023136"/>
    </source>
</evidence>
<evidence type="ECO:0000256" key="2">
    <source>
        <dbReference type="ARBA" id="ARBA00022692"/>
    </source>
</evidence>
<feature type="transmembrane region" description="Helical" evidence="5">
    <location>
        <begin position="12"/>
        <end position="29"/>
    </location>
</feature>
<protein>
    <recommendedName>
        <fullName evidence="6">Major facilitator superfamily (MFS) profile domain-containing protein</fullName>
    </recommendedName>
</protein>
<dbReference type="InterPro" id="IPR036259">
    <property type="entry name" value="MFS_trans_sf"/>
</dbReference>
<feature type="transmembrane region" description="Helical" evidence="5">
    <location>
        <begin position="433"/>
        <end position="454"/>
    </location>
</feature>
<feature type="domain" description="Major facilitator superfamily (MFS) profile" evidence="6">
    <location>
        <begin position="16"/>
        <end position="458"/>
    </location>
</feature>